<dbReference type="CDD" id="cd11033">
    <property type="entry name" value="CYP142-like"/>
    <property type="match status" value="1"/>
</dbReference>
<reference evidence="7" key="1">
    <citation type="submission" date="2020-05" db="EMBL/GenBank/DDBJ databases">
        <authorList>
            <person name="Chiriac C."/>
            <person name="Salcher M."/>
            <person name="Ghai R."/>
            <person name="Kavagutti S V."/>
        </authorList>
    </citation>
    <scope>NUCLEOTIDE SEQUENCE</scope>
</reference>
<evidence type="ECO:0000256" key="4">
    <source>
        <dbReference type="ARBA" id="ARBA00023002"/>
    </source>
</evidence>
<keyword evidence="2" id="KW-0349">Heme</keyword>
<keyword evidence="3" id="KW-0479">Metal-binding</keyword>
<keyword evidence="5" id="KW-0408">Iron</keyword>
<name>A0A6J6QK51_9ZZZZ</name>
<accession>A0A6J6QK51</accession>
<evidence type="ECO:0000256" key="1">
    <source>
        <dbReference type="ARBA" id="ARBA00010617"/>
    </source>
</evidence>
<dbReference type="InterPro" id="IPR001128">
    <property type="entry name" value="Cyt_P450"/>
</dbReference>
<evidence type="ECO:0000313" key="7">
    <source>
        <dbReference type="EMBL" id="CAB4711136.1"/>
    </source>
</evidence>
<dbReference type="GO" id="GO:0008395">
    <property type="term" value="F:steroid hydroxylase activity"/>
    <property type="evidence" value="ECO:0007669"/>
    <property type="project" value="TreeGrafter"/>
</dbReference>
<sequence length="406" mass="45324">MNTQPEIGLLADPNTFEHGVPHDQIAALRAESPVVWQPMEGEPGFWAVLTHADVVKVSRAANLFSASEGGVVLENLDAASLEMMRMMLLAMDPPMHNEYRRPLSEPFKGKIIAGLEPRIAEISRELMADVAGRDSVEFVHEVTSGLPTKVMGRLMGLPEADWDLLHSLAERQTSGSDPEIVGDEPDYSASIEMAMYAIEFAARRRSEPPREDLTTLILDGEFGGQPMSDVDFGSFFVQIVTAGNDTTKSMLSSGLWALLQHPEQLQELRDDPSLVPGAVEEILRWVNPLHYFRRTATEDTELSGVQISAGDKVVMYYTSANRDEAVFDEPNRFNIHRNPNPHLSFGIGEHFCLGVHLARLEGRVFFTELLRSFARIELAGDPVRVRSNLNNSFKRLPVRLLDYRES</sequence>
<comment type="similarity">
    <text evidence="1">Belongs to the cytochrome P450 family.</text>
</comment>
<dbReference type="GO" id="GO:0020037">
    <property type="term" value="F:heme binding"/>
    <property type="evidence" value="ECO:0007669"/>
    <property type="project" value="InterPro"/>
</dbReference>
<dbReference type="PRINTS" id="PR00385">
    <property type="entry name" value="P450"/>
</dbReference>
<dbReference type="PANTHER" id="PTHR46696">
    <property type="entry name" value="P450, PUTATIVE (EUROFUNG)-RELATED"/>
    <property type="match status" value="1"/>
</dbReference>
<dbReference type="PROSITE" id="PS00086">
    <property type="entry name" value="CYTOCHROME_P450"/>
    <property type="match status" value="1"/>
</dbReference>
<dbReference type="PANTHER" id="PTHR46696:SF4">
    <property type="entry name" value="BIOTIN BIOSYNTHESIS CYTOCHROME P450"/>
    <property type="match status" value="1"/>
</dbReference>
<evidence type="ECO:0000256" key="2">
    <source>
        <dbReference type="ARBA" id="ARBA00022617"/>
    </source>
</evidence>
<proteinExistence type="inferred from homology"/>
<evidence type="ECO:0000256" key="3">
    <source>
        <dbReference type="ARBA" id="ARBA00022723"/>
    </source>
</evidence>
<dbReference type="Pfam" id="PF00067">
    <property type="entry name" value="p450"/>
    <property type="match status" value="1"/>
</dbReference>
<dbReference type="PRINTS" id="PR00359">
    <property type="entry name" value="BP450"/>
</dbReference>
<keyword evidence="4" id="KW-0560">Oxidoreductase</keyword>
<dbReference type="EMBL" id="CAEZXS010000209">
    <property type="protein sequence ID" value="CAB4711136.1"/>
    <property type="molecule type" value="Genomic_DNA"/>
</dbReference>
<organism evidence="7">
    <name type="scientific">freshwater metagenome</name>
    <dbReference type="NCBI Taxonomy" id="449393"/>
    <lineage>
        <taxon>unclassified sequences</taxon>
        <taxon>metagenomes</taxon>
        <taxon>ecological metagenomes</taxon>
    </lineage>
</organism>
<keyword evidence="6" id="KW-0503">Monooxygenase</keyword>
<dbReference type="SUPFAM" id="SSF48264">
    <property type="entry name" value="Cytochrome P450"/>
    <property type="match status" value="1"/>
</dbReference>
<dbReference type="InterPro" id="IPR036396">
    <property type="entry name" value="Cyt_P450_sf"/>
</dbReference>
<dbReference type="GO" id="GO:0036199">
    <property type="term" value="F:cholest-4-en-3-one 26-monooxygenase activity"/>
    <property type="evidence" value="ECO:0007669"/>
    <property type="project" value="TreeGrafter"/>
</dbReference>
<protein>
    <submittedName>
        <fullName evidence="7">Unannotated protein</fullName>
    </submittedName>
</protein>
<dbReference type="GO" id="GO:0005506">
    <property type="term" value="F:iron ion binding"/>
    <property type="evidence" value="ECO:0007669"/>
    <property type="project" value="InterPro"/>
</dbReference>
<dbReference type="InterPro" id="IPR002397">
    <property type="entry name" value="Cyt_P450_B"/>
</dbReference>
<dbReference type="Gene3D" id="1.10.630.10">
    <property type="entry name" value="Cytochrome P450"/>
    <property type="match status" value="1"/>
</dbReference>
<evidence type="ECO:0000256" key="6">
    <source>
        <dbReference type="ARBA" id="ARBA00023033"/>
    </source>
</evidence>
<dbReference type="FunFam" id="1.10.630.10:FF:000018">
    <property type="entry name" value="Cytochrome P450 monooxygenase"/>
    <property type="match status" value="1"/>
</dbReference>
<gene>
    <name evidence="7" type="ORF">UFOPK2582_01433</name>
</gene>
<dbReference type="AlphaFoldDB" id="A0A6J6QK51"/>
<dbReference type="InterPro" id="IPR017972">
    <property type="entry name" value="Cyt_P450_CS"/>
</dbReference>
<evidence type="ECO:0000256" key="5">
    <source>
        <dbReference type="ARBA" id="ARBA00023004"/>
    </source>
</evidence>
<dbReference type="GO" id="GO:0006707">
    <property type="term" value="P:cholesterol catabolic process"/>
    <property type="evidence" value="ECO:0007669"/>
    <property type="project" value="TreeGrafter"/>
</dbReference>